<comment type="caution">
    <text evidence="2">The sequence shown here is derived from an EMBL/GenBank/DDBJ whole genome shotgun (WGS) entry which is preliminary data.</text>
</comment>
<evidence type="ECO:0000259" key="1">
    <source>
        <dbReference type="Pfam" id="PF12705"/>
    </source>
</evidence>
<proteinExistence type="predicted"/>
<evidence type="ECO:0000313" key="3">
    <source>
        <dbReference type="Proteomes" id="UP000316095"/>
    </source>
</evidence>
<dbReference type="RefSeq" id="WP_146502894.1">
    <property type="nucleotide sequence ID" value="NZ_SJPG01000001.1"/>
</dbReference>
<dbReference type="Pfam" id="PF12705">
    <property type="entry name" value="PDDEXK_1"/>
    <property type="match status" value="1"/>
</dbReference>
<keyword evidence="3" id="KW-1185">Reference proteome</keyword>
<sequence length="281" mass="32235">MIKNESRKHWSYSAINQYLRCPLQYYFQRILKLPQPSVGSGLVLGSSVHHALAVYHGYLKENKEPVEQQIQQEYLETWLLKEKEQIVEYKAKESRDDLLELGMELVKLYMAEQPPQEIVAIEQRFLIPLHNSEGEYLETPLLAFTDLITKEADILKVTEFKTSGRSYGEFEVETSMQATCYVNAVIETIGEMPSVEYAVLVKTKTPKLQRLKTARTEYDLGRLGDLIQNVEKAVNNQIFYPIESPLNCSTCGYRQQCREWKPAGTTAHQNIEIHELNGAGA</sequence>
<organism evidence="2 3">
    <name type="scientific">Rubinisphaera italica</name>
    <dbReference type="NCBI Taxonomy" id="2527969"/>
    <lineage>
        <taxon>Bacteria</taxon>
        <taxon>Pseudomonadati</taxon>
        <taxon>Planctomycetota</taxon>
        <taxon>Planctomycetia</taxon>
        <taxon>Planctomycetales</taxon>
        <taxon>Planctomycetaceae</taxon>
        <taxon>Rubinisphaera</taxon>
    </lineage>
</organism>
<dbReference type="Proteomes" id="UP000316095">
    <property type="component" value="Unassembled WGS sequence"/>
</dbReference>
<dbReference type="AlphaFoldDB" id="A0A5C5XDE3"/>
<accession>A0A5C5XDE3</accession>
<dbReference type="Gene3D" id="3.90.320.10">
    <property type="match status" value="1"/>
</dbReference>
<feature type="domain" description="PD-(D/E)XK endonuclease-like" evidence="1">
    <location>
        <begin position="9"/>
        <end position="258"/>
    </location>
</feature>
<reference evidence="2 3" key="1">
    <citation type="submission" date="2019-02" db="EMBL/GenBank/DDBJ databases">
        <title>Deep-cultivation of Planctomycetes and their phenomic and genomic characterization uncovers novel biology.</title>
        <authorList>
            <person name="Wiegand S."/>
            <person name="Jogler M."/>
            <person name="Boedeker C."/>
            <person name="Pinto D."/>
            <person name="Vollmers J."/>
            <person name="Rivas-Marin E."/>
            <person name="Kohn T."/>
            <person name="Peeters S.H."/>
            <person name="Heuer A."/>
            <person name="Rast P."/>
            <person name="Oberbeckmann S."/>
            <person name="Bunk B."/>
            <person name="Jeske O."/>
            <person name="Meyerdierks A."/>
            <person name="Storesund J.E."/>
            <person name="Kallscheuer N."/>
            <person name="Luecker S."/>
            <person name="Lage O.M."/>
            <person name="Pohl T."/>
            <person name="Merkel B.J."/>
            <person name="Hornburger P."/>
            <person name="Mueller R.-W."/>
            <person name="Bruemmer F."/>
            <person name="Labrenz M."/>
            <person name="Spormann A.M."/>
            <person name="Op Den Camp H."/>
            <person name="Overmann J."/>
            <person name="Amann R."/>
            <person name="Jetten M.S.M."/>
            <person name="Mascher T."/>
            <person name="Medema M.H."/>
            <person name="Devos D.P."/>
            <person name="Kaster A.-K."/>
            <person name="Ovreas L."/>
            <person name="Rohde M."/>
            <person name="Galperin M.Y."/>
            <person name="Jogler C."/>
        </authorList>
    </citation>
    <scope>NUCLEOTIDE SEQUENCE [LARGE SCALE GENOMIC DNA]</scope>
    <source>
        <strain evidence="2 3">Pan54</strain>
    </source>
</reference>
<protein>
    <submittedName>
        <fullName evidence="2">PD-(D/E)XK nuclease superfamily protein</fullName>
    </submittedName>
</protein>
<evidence type="ECO:0000313" key="2">
    <source>
        <dbReference type="EMBL" id="TWT60828.1"/>
    </source>
</evidence>
<dbReference type="EMBL" id="SJPG01000001">
    <property type="protein sequence ID" value="TWT60828.1"/>
    <property type="molecule type" value="Genomic_DNA"/>
</dbReference>
<dbReference type="OrthoDB" id="9796820at2"/>
<dbReference type="InterPro" id="IPR038726">
    <property type="entry name" value="PDDEXK_AddAB-type"/>
</dbReference>
<gene>
    <name evidence="2" type="ORF">Pan54_15550</name>
</gene>
<name>A0A5C5XDE3_9PLAN</name>
<dbReference type="InterPro" id="IPR011604">
    <property type="entry name" value="PDDEXK-like_dom_sf"/>
</dbReference>